<accession>A0A2U1CMM5</accession>
<gene>
    <name evidence="1" type="ORF">C7440_1731</name>
</gene>
<dbReference type="EMBL" id="QEKO01000002">
    <property type="protein sequence ID" value="PVY62238.1"/>
    <property type="molecule type" value="Genomic_DNA"/>
</dbReference>
<evidence type="ECO:0000313" key="1">
    <source>
        <dbReference type="EMBL" id="PVY62238.1"/>
    </source>
</evidence>
<reference evidence="1 2" key="1">
    <citation type="submission" date="2018-04" db="EMBL/GenBank/DDBJ databases">
        <title>Genomic Encyclopedia of Type Strains, Phase IV (KMG-IV): sequencing the most valuable type-strain genomes for metagenomic binning, comparative biology and taxonomic classification.</title>
        <authorList>
            <person name="Goeker M."/>
        </authorList>
    </citation>
    <scope>NUCLEOTIDE SEQUENCE [LARGE SCALE GENOMIC DNA]</scope>
    <source>
        <strain evidence="1 2">DSM 10065</strain>
    </source>
</reference>
<comment type="caution">
    <text evidence="1">The sequence shown here is derived from an EMBL/GenBank/DDBJ whole genome shotgun (WGS) entry which is preliminary data.</text>
</comment>
<dbReference type="RefSeq" id="WP_116518224.1">
    <property type="nucleotide sequence ID" value="NZ_JACCEX010000002.1"/>
</dbReference>
<evidence type="ECO:0000313" key="2">
    <source>
        <dbReference type="Proteomes" id="UP000246145"/>
    </source>
</evidence>
<proteinExistence type="predicted"/>
<dbReference type="OrthoDB" id="9156867at2"/>
<name>A0A2U1CMM5_9BURK</name>
<organism evidence="1 2">
    <name type="scientific">Pusillimonas noertemannii</name>
    <dbReference type="NCBI Taxonomy" id="305977"/>
    <lineage>
        <taxon>Bacteria</taxon>
        <taxon>Pseudomonadati</taxon>
        <taxon>Pseudomonadota</taxon>
        <taxon>Betaproteobacteria</taxon>
        <taxon>Burkholderiales</taxon>
        <taxon>Alcaligenaceae</taxon>
        <taxon>Pusillimonas</taxon>
    </lineage>
</organism>
<sequence length="138" mass="15003">MEQTTKAALVAPDCYSLNGEDYHHGGIGDALDSMASDEGGLVVGRVYWLAVSKSPKPSSFFNVDTLLEDIQCRACDEGGEYAEDFLTDLPDEKAEELRALVSNWLDANVTVGFFTVTNATEQTVTPEDIKEMECANGK</sequence>
<dbReference type="Proteomes" id="UP000246145">
    <property type="component" value="Unassembled WGS sequence"/>
</dbReference>
<dbReference type="AlphaFoldDB" id="A0A2U1CMM5"/>
<protein>
    <submittedName>
        <fullName evidence="1">Uncharacterized protein</fullName>
    </submittedName>
</protein>
<keyword evidence="2" id="KW-1185">Reference proteome</keyword>